<dbReference type="Proteomes" id="UP000823842">
    <property type="component" value="Unassembled WGS sequence"/>
</dbReference>
<gene>
    <name evidence="2" type="ORF">IAA06_13255</name>
</gene>
<comment type="caution">
    <text evidence="2">The sequence shown here is derived from an EMBL/GenBank/DDBJ whole genome shotgun (WGS) entry which is preliminary data.</text>
</comment>
<evidence type="ECO:0000256" key="1">
    <source>
        <dbReference type="SAM" id="SignalP"/>
    </source>
</evidence>
<feature type="chain" id="PRO_5039236572" evidence="1">
    <location>
        <begin position="20"/>
        <end position="137"/>
    </location>
</feature>
<organism evidence="2 3">
    <name type="scientific">Candidatus Blautia faecavium</name>
    <dbReference type="NCBI Taxonomy" id="2838487"/>
    <lineage>
        <taxon>Bacteria</taxon>
        <taxon>Bacillati</taxon>
        <taxon>Bacillota</taxon>
        <taxon>Clostridia</taxon>
        <taxon>Lachnospirales</taxon>
        <taxon>Lachnospiraceae</taxon>
        <taxon>Blautia</taxon>
    </lineage>
</organism>
<evidence type="ECO:0000313" key="3">
    <source>
        <dbReference type="Proteomes" id="UP000823842"/>
    </source>
</evidence>
<accession>A0A9D2LU89</accession>
<dbReference type="AlphaFoldDB" id="A0A9D2LU89"/>
<feature type="signal peptide" evidence="1">
    <location>
        <begin position="1"/>
        <end position="19"/>
    </location>
</feature>
<evidence type="ECO:0000313" key="2">
    <source>
        <dbReference type="EMBL" id="HJB29740.1"/>
    </source>
</evidence>
<name>A0A9D2LU89_9FIRM</name>
<sequence length="137" mass="13886">MGRIRDMVLQLFAARSVKAASAAAAAQNKFLSLAGLTSFLTHSKATFAGKSRLVSASLPASGWAGTDTHTITINVSGVTADTLVEIMVAETAATAQKTAWAEAGIVSGSTGAGTVSLEAIGEVPEVDIPVTLIIRGD</sequence>
<dbReference type="EMBL" id="DWYZ01000247">
    <property type="protein sequence ID" value="HJB29740.1"/>
    <property type="molecule type" value="Genomic_DNA"/>
</dbReference>
<reference evidence="2" key="1">
    <citation type="journal article" date="2021" name="PeerJ">
        <title>Extensive microbial diversity within the chicken gut microbiome revealed by metagenomics and culture.</title>
        <authorList>
            <person name="Gilroy R."/>
            <person name="Ravi A."/>
            <person name="Getino M."/>
            <person name="Pursley I."/>
            <person name="Horton D.L."/>
            <person name="Alikhan N.F."/>
            <person name="Baker D."/>
            <person name="Gharbi K."/>
            <person name="Hall N."/>
            <person name="Watson M."/>
            <person name="Adriaenssens E.M."/>
            <person name="Foster-Nyarko E."/>
            <person name="Jarju S."/>
            <person name="Secka A."/>
            <person name="Antonio M."/>
            <person name="Oren A."/>
            <person name="Chaudhuri R.R."/>
            <person name="La Ragione R."/>
            <person name="Hildebrand F."/>
            <person name="Pallen M.J."/>
        </authorList>
    </citation>
    <scope>NUCLEOTIDE SEQUENCE</scope>
    <source>
        <strain evidence="2">ChiSjej1B19-5720</strain>
    </source>
</reference>
<keyword evidence="1" id="KW-0732">Signal</keyword>
<protein>
    <submittedName>
        <fullName evidence="2">Uncharacterized protein</fullName>
    </submittedName>
</protein>
<proteinExistence type="predicted"/>
<reference evidence="2" key="2">
    <citation type="submission" date="2021-04" db="EMBL/GenBank/DDBJ databases">
        <authorList>
            <person name="Gilroy R."/>
        </authorList>
    </citation>
    <scope>NUCLEOTIDE SEQUENCE</scope>
    <source>
        <strain evidence="2">ChiSjej1B19-5720</strain>
    </source>
</reference>